<evidence type="ECO:0000313" key="2">
    <source>
        <dbReference type="EMBL" id="QTA38284.1"/>
    </source>
</evidence>
<dbReference type="NCBIfam" id="TIGR03170">
    <property type="entry name" value="flgA_cterm"/>
    <property type="match status" value="1"/>
</dbReference>
<dbReference type="Gene3D" id="2.30.30.760">
    <property type="match status" value="1"/>
</dbReference>
<dbReference type="PANTHER" id="PTHR36307">
    <property type="entry name" value="FLAGELLA BASAL BODY P-RING FORMATION PROTEIN FLGA"/>
    <property type="match status" value="1"/>
</dbReference>
<dbReference type="EMBL" id="CP071446">
    <property type="protein sequence ID" value="QTA38284.1"/>
    <property type="molecule type" value="Genomic_DNA"/>
</dbReference>
<keyword evidence="3" id="KW-1185">Reference proteome</keyword>
<accession>A0ABX7S6T4</accession>
<proteinExistence type="predicted"/>
<dbReference type="CDD" id="cd11614">
    <property type="entry name" value="SAF_CpaB_FlgA_like"/>
    <property type="match status" value="1"/>
</dbReference>
<reference evidence="2 3" key="1">
    <citation type="submission" date="2021-03" db="EMBL/GenBank/DDBJ databases">
        <title>Thermosipho ferrireducens sp.nov., an anaerobic thermophilic iron-reducing bacterium isolated from a deep-sea hydrothermal sulfide deposits.</title>
        <authorList>
            <person name="Zeng X."/>
            <person name="Chen Y."/>
            <person name="Shao Z."/>
        </authorList>
    </citation>
    <scope>NUCLEOTIDE SEQUENCE [LARGE SCALE GENOMIC DNA]</scope>
    <source>
        <strain evidence="2 3">JL129W03</strain>
    </source>
</reference>
<feature type="domain" description="Flagella basal body P-ring formation protein FlgA SAF" evidence="1">
    <location>
        <begin position="186"/>
        <end position="300"/>
    </location>
</feature>
<dbReference type="InterPro" id="IPR039246">
    <property type="entry name" value="Flagellar_FlgA"/>
</dbReference>
<keyword evidence="2" id="KW-0282">Flagellum</keyword>
<sequence length="311" mass="34082">MKKFFLFLAFLGQAIVLGAYIEFLPFATVTTNVVTVYDVSATYVTFDATTLRNIILAYIPENGKIDISVKYILQRLSRVTSDIEATPTEGFISVSYSPVVVSESTSSTLTVEKAYKMAKNLVLSSLPEGAYATITSSYGTIVEHDNYSIKLLGGAVGNFLVRFSLKKSGRTVGYYNINLKAELFRKIPVAARNINYGEQVTDKDIIRKSVNILSLHGTPVNVSELPMIARKSFKEGEAILKEYLDKIPDVVTGQLLIGIVELPGVKVTALLRAMEDGNIGDVIKARNVDTGKLVYGIIVKGPLLRVLEVLK</sequence>
<dbReference type="Pfam" id="PF13144">
    <property type="entry name" value="ChapFlgA"/>
    <property type="match status" value="1"/>
</dbReference>
<dbReference type="Proteomes" id="UP000671862">
    <property type="component" value="Chromosome"/>
</dbReference>
<dbReference type="RefSeq" id="WP_207567003.1">
    <property type="nucleotide sequence ID" value="NZ_CP071446.1"/>
</dbReference>
<dbReference type="PANTHER" id="PTHR36307:SF1">
    <property type="entry name" value="FLAGELLA BASAL BODY P-RING FORMATION PROTEIN FLGA"/>
    <property type="match status" value="1"/>
</dbReference>
<evidence type="ECO:0000259" key="1">
    <source>
        <dbReference type="Pfam" id="PF13144"/>
    </source>
</evidence>
<evidence type="ECO:0000313" key="3">
    <source>
        <dbReference type="Proteomes" id="UP000671862"/>
    </source>
</evidence>
<organism evidence="2 3">
    <name type="scientific">Thermosipho ferrireducens</name>
    <dbReference type="NCBI Taxonomy" id="2571116"/>
    <lineage>
        <taxon>Bacteria</taxon>
        <taxon>Thermotogati</taxon>
        <taxon>Thermotogota</taxon>
        <taxon>Thermotogae</taxon>
        <taxon>Thermotogales</taxon>
        <taxon>Fervidobacteriaceae</taxon>
        <taxon>Thermosipho</taxon>
    </lineage>
</organism>
<name>A0ABX7S6T4_9BACT</name>
<dbReference type="InterPro" id="IPR017585">
    <property type="entry name" value="SAF_FlgA"/>
</dbReference>
<keyword evidence="2" id="KW-0969">Cilium</keyword>
<keyword evidence="2" id="KW-0966">Cell projection</keyword>
<gene>
    <name evidence="2" type="primary">flgA</name>
    <name evidence="2" type="ORF">JYK00_01730</name>
</gene>
<protein>
    <submittedName>
        <fullName evidence="2">Flagellar basal body P-ring formation protein FlgA</fullName>
    </submittedName>
</protein>